<comment type="similarity">
    <text evidence="9">Belongs to the polysaccharide monooxygenase AA9 family.</text>
</comment>
<evidence type="ECO:0000256" key="9">
    <source>
        <dbReference type="ARBA" id="ARBA00044502"/>
    </source>
</evidence>
<feature type="chain" id="PRO_5042250784" description="lytic cellulose monooxygenase (C4-dehydrogenating)" evidence="12">
    <location>
        <begin position="20"/>
        <end position="268"/>
    </location>
</feature>
<dbReference type="PANTHER" id="PTHR33353:SF19">
    <property type="entry name" value="GLYCOSYLHYDROLASE FAMILY 61-8 PROTEIN"/>
    <property type="match status" value="1"/>
</dbReference>
<evidence type="ECO:0000256" key="10">
    <source>
        <dbReference type="ARBA" id="ARBA00045077"/>
    </source>
</evidence>
<gene>
    <name evidence="14" type="ORF">DNG_04773</name>
</gene>
<dbReference type="InterPro" id="IPR049892">
    <property type="entry name" value="AA9"/>
</dbReference>
<keyword evidence="6" id="KW-1015">Disulfide bond</keyword>
<evidence type="ECO:0000259" key="13">
    <source>
        <dbReference type="Pfam" id="PF03443"/>
    </source>
</evidence>
<evidence type="ECO:0000256" key="4">
    <source>
        <dbReference type="ARBA" id="ARBA00022729"/>
    </source>
</evidence>
<evidence type="ECO:0000256" key="3">
    <source>
        <dbReference type="ARBA" id="ARBA00022525"/>
    </source>
</evidence>
<comment type="caution">
    <text evidence="14">The sequence shown here is derived from an EMBL/GenBank/DDBJ whole genome shotgun (WGS) entry which is preliminary data.</text>
</comment>
<dbReference type="EC" id="1.14.99.56" evidence="11"/>
<accession>A0AAE8SUV8</accession>
<keyword evidence="7" id="KW-0119">Carbohydrate metabolism</keyword>
<evidence type="ECO:0000256" key="1">
    <source>
        <dbReference type="ARBA" id="ARBA00001973"/>
    </source>
</evidence>
<dbReference type="AlphaFoldDB" id="A0AAE8SUV8"/>
<keyword evidence="5" id="KW-0136">Cellulose degradation</keyword>
<sequence length="268" mass="29736">MAPKISWCSLALFTARVLAHGGLNNYTVGETWYRGYDPNDSPDAQIGQPWLVQRPWASIDPVFEYDSPHLACNDPGTTAAAYIPIEAGDDITAVYWYWLHPTGPMAVWLAACGDSCEDVDPAEADWFKIWHAGLTDDGSLGLAEATWYQKGFQKWNGESATWPVTIPPSLKPGLYLIRHEIISIHVAFKPQWYPECAHLNITGGGDAMPGEEFLFKFPGAYSPDDPMTFLDIYSEEWTDPVKAATYTPPLGPVWDGGQGVVNKYCLRC</sequence>
<proteinExistence type="inferred from homology"/>
<comment type="subcellular location">
    <subcellularLocation>
        <location evidence="2">Secreted</location>
    </subcellularLocation>
</comment>
<evidence type="ECO:0000256" key="8">
    <source>
        <dbReference type="ARBA" id="ARBA00023326"/>
    </source>
</evidence>
<dbReference type="Proteomes" id="UP001187682">
    <property type="component" value="Unassembled WGS sequence"/>
</dbReference>
<dbReference type="GO" id="GO:0030245">
    <property type="term" value="P:cellulose catabolic process"/>
    <property type="evidence" value="ECO:0007669"/>
    <property type="project" value="UniProtKB-KW"/>
</dbReference>
<dbReference type="CDD" id="cd21175">
    <property type="entry name" value="LPMO_AA9"/>
    <property type="match status" value="1"/>
</dbReference>
<evidence type="ECO:0000313" key="14">
    <source>
        <dbReference type="EMBL" id="SPO02100.1"/>
    </source>
</evidence>
<evidence type="ECO:0000256" key="12">
    <source>
        <dbReference type="SAM" id="SignalP"/>
    </source>
</evidence>
<keyword evidence="3" id="KW-0964">Secreted</keyword>
<keyword evidence="15" id="KW-1185">Reference proteome</keyword>
<comment type="cofactor">
    <cofactor evidence="1">
        <name>Cu(2+)</name>
        <dbReference type="ChEBI" id="CHEBI:29036"/>
    </cofactor>
</comment>
<evidence type="ECO:0000256" key="6">
    <source>
        <dbReference type="ARBA" id="ARBA00023157"/>
    </source>
</evidence>
<protein>
    <recommendedName>
        <fullName evidence="11">lytic cellulose monooxygenase (C4-dehydrogenating)</fullName>
        <ecNumber evidence="11">1.14.99.56</ecNumber>
    </recommendedName>
</protein>
<keyword evidence="4 12" id="KW-0732">Signal</keyword>
<dbReference type="GO" id="GO:0005576">
    <property type="term" value="C:extracellular region"/>
    <property type="evidence" value="ECO:0007669"/>
    <property type="project" value="UniProtKB-SubCell"/>
</dbReference>
<evidence type="ECO:0000256" key="11">
    <source>
        <dbReference type="ARBA" id="ARBA00047174"/>
    </source>
</evidence>
<dbReference type="EMBL" id="ONZQ02000006">
    <property type="protein sequence ID" value="SPO02100.1"/>
    <property type="molecule type" value="Genomic_DNA"/>
</dbReference>
<name>A0AAE8SUV8_9PEZI</name>
<evidence type="ECO:0000313" key="15">
    <source>
        <dbReference type="Proteomes" id="UP001187682"/>
    </source>
</evidence>
<dbReference type="PANTHER" id="PTHR33353">
    <property type="entry name" value="PUTATIVE (AFU_ORTHOLOGUE AFUA_1G12560)-RELATED"/>
    <property type="match status" value="1"/>
</dbReference>
<dbReference type="Pfam" id="PF03443">
    <property type="entry name" value="AA9"/>
    <property type="match status" value="1"/>
</dbReference>
<evidence type="ECO:0000256" key="5">
    <source>
        <dbReference type="ARBA" id="ARBA00023001"/>
    </source>
</evidence>
<dbReference type="InterPro" id="IPR005103">
    <property type="entry name" value="AA9_LPMO"/>
</dbReference>
<feature type="signal peptide" evidence="12">
    <location>
        <begin position="1"/>
        <end position="19"/>
    </location>
</feature>
<evidence type="ECO:0000256" key="7">
    <source>
        <dbReference type="ARBA" id="ARBA00023277"/>
    </source>
</evidence>
<evidence type="ECO:0000256" key="2">
    <source>
        <dbReference type="ARBA" id="ARBA00004613"/>
    </source>
</evidence>
<feature type="domain" description="Auxiliary Activity family 9 catalytic" evidence="13">
    <location>
        <begin position="20"/>
        <end position="237"/>
    </location>
</feature>
<organism evidence="14 15">
    <name type="scientific">Cephalotrichum gorgonifer</name>
    <dbReference type="NCBI Taxonomy" id="2041049"/>
    <lineage>
        <taxon>Eukaryota</taxon>
        <taxon>Fungi</taxon>
        <taxon>Dikarya</taxon>
        <taxon>Ascomycota</taxon>
        <taxon>Pezizomycotina</taxon>
        <taxon>Sordariomycetes</taxon>
        <taxon>Hypocreomycetidae</taxon>
        <taxon>Microascales</taxon>
        <taxon>Microascaceae</taxon>
        <taxon>Cephalotrichum</taxon>
    </lineage>
</organism>
<reference evidence="14" key="1">
    <citation type="submission" date="2018-03" db="EMBL/GenBank/DDBJ databases">
        <authorList>
            <person name="Guldener U."/>
        </authorList>
    </citation>
    <scope>NUCLEOTIDE SEQUENCE</scope>
</reference>
<dbReference type="Gene3D" id="2.70.50.70">
    <property type="match status" value="1"/>
</dbReference>
<keyword evidence="8" id="KW-0624">Polysaccharide degradation</keyword>
<comment type="catalytic activity">
    <reaction evidence="10">
        <text>[(1-&gt;4)-beta-D-glucosyl]n+m + reduced acceptor + O2 = 4-dehydro-beta-D-glucosyl-[(1-&gt;4)-beta-D-glucosyl]n-1 + [(1-&gt;4)-beta-D-glucosyl]m + acceptor + H2O.</text>
        <dbReference type="EC" id="1.14.99.56"/>
    </reaction>
</comment>